<comment type="caution">
    <text evidence="2">The sequence shown here is derived from an EMBL/GenBank/DDBJ whole genome shotgun (WGS) entry which is preliminary data.</text>
</comment>
<dbReference type="Proteomes" id="UP001484239">
    <property type="component" value="Unassembled WGS sequence"/>
</dbReference>
<evidence type="ECO:0000313" key="2">
    <source>
        <dbReference type="EMBL" id="MEK9501239.1"/>
    </source>
</evidence>
<evidence type="ECO:0000313" key="3">
    <source>
        <dbReference type="Proteomes" id="UP001484239"/>
    </source>
</evidence>
<accession>A0ABU9E928</accession>
<dbReference type="RefSeq" id="WP_405277408.1">
    <property type="nucleotide sequence ID" value="NZ_CP144380.1"/>
</dbReference>
<proteinExistence type="predicted"/>
<dbReference type="Gene3D" id="1.20.120.450">
    <property type="entry name" value="dinb family like domain"/>
    <property type="match status" value="1"/>
</dbReference>
<keyword evidence="3" id="KW-1185">Reference proteome</keyword>
<organism evidence="2 3">
    <name type="scientific">Gaopeijia maritima</name>
    <dbReference type="NCBI Taxonomy" id="3119007"/>
    <lineage>
        <taxon>Bacteria</taxon>
        <taxon>Pseudomonadati</taxon>
        <taxon>Gemmatimonadota</taxon>
        <taxon>Longimicrobiia</taxon>
        <taxon>Gaopeijiales</taxon>
        <taxon>Gaopeijiaceae</taxon>
        <taxon>Gaopeijia</taxon>
    </lineage>
</organism>
<dbReference type="InterPro" id="IPR034660">
    <property type="entry name" value="DinB/YfiT-like"/>
</dbReference>
<dbReference type="EMBL" id="JBBHLI010000004">
    <property type="protein sequence ID" value="MEK9501239.1"/>
    <property type="molecule type" value="Genomic_DNA"/>
</dbReference>
<reference evidence="2 3" key="1">
    <citation type="submission" date="2024-02" db="EMBL/GenBank/DDBJ databases">
        <title>A novel Gemmatimonadota bacterium.</title>
        <authorList>
            <person name="Du Z.-J."/>
            <person name="Ye Y.-Q."/>
        </authorList>
    </citation>
    <scope>NUCLEOTIDE SEQUENCE [LARGE SCALE GENOMIC DNA]</scope>
    <source>
        <strain evidence="2 3">DH-20</strain>
    </source>
</reference>
<evidence type="ECO:0000259" key="1">
    <source>
        <dbReference type="Pfam" id="PF12867"/>
    </source>
</evidence>
<protein>
    <submittedName>
        <fullName evidence="2">DinB family protein</fullName>
    </submittedName>
</protein>
<feature type="domain" description="DinB-like" evidence="1">
    <location>
        <begin position="30"/>
        <end position="156"/>
    </location>
</feature>
<sequence length="174" mass="18104">MPEAWLSGPVAGVPDLLQPAAHSLIDAVTDVERAVEGLPAHLLWSRPGGVASIGFHLRHIAGSADRLLTYARGEALSDAQMDALRGEVEPGPAPPSLGDLLARLRAARDAALDQYRATDPSTLLDPRAVGRQALPATVTGLLFHVAEHARRHAGQVIATAGVLRGTDGNALATS</sequence>
<dbReference type="SUPFAM" id="SSF109854">
    <property type="entry name" value="DinB/YfiT-like putative metalloenzymes"/>
    <property type="match status" value="1"/>
</dbReference>
<gene>
    <name evidence="2" type="ORF">WI372_09635</name>
</gene>
<dbReference type="Pfam" id="PF12867">
    <property type="entry name" value="DinB_2"/>
    <property type="match status" value="1"/>
</dbReference>
<dbReference type="InterPro" id="IPR024775">
    <property type="entry name" value="DinB-like"/>
</dbReference>
<name>A0ABU9E928_9BACT</name>